<evidence type="ECO:0000313" key="2">
    <source>
        <dbReference type="Proteomes" id="UP000005798"/>
    </source>
</evidence>
<evidence type="ECO:0000313" key="1">
    <source>
        <dbReference type="EMBL" id="EDS17105.1"/>
    </source>
</evidence>
<dbReference type="HOGENOM" id="CLU_3233381_0_0_9"/>
<reference evidence="1" key="2">
    <citation type="submission" date="2014-06" db="EMBL/GenBank/DDBJ databases">
        <title>Draft genome sequence of Clostridium ramosum(DSM 1402).</title>
        <authorList>
            <person name="Sudarsanam P."/>
            <person name="Ley R."/>
            <person name="Guruge J."/>
            <person name="Turnbaugh P.J."/>
            <person name="Mahowald M."/>
            <person name="Liep D."/>
            <person name="Gordon J."/>
        </authorList>
    </citation>
    <scope>NUCLEOTIDE SEQUENCE</scope>
    <source>
        <strain evidence="1">DSM 1402</strain>
    </source>
</reference>
<gene>
    <name evidence="1" type="ORF">CLORAM_03079</name>
</gene>
<accession>B0N8U8</accession>
<dbReference type="Proteomes" id="UP000005798">
    <property type="component" value="Unassembled WGS sequence"/>
</dbReference>
<keyword evidence="2" id="KW-1185">Reference proteome</keyword>
<proteinExistence type="predicted"/>
<reference evidence="1" key="1">
    <citation type="submission" date="2007-11" db="EMBL/GenBank/DDBJ databases">
        <authorList>
            <person name="Fulton L."/>
            <person name="Clifton S."/>
            <person name="Fulton B."/>
            <person name="Xu J."/>
            <person name="Minx P."/>
            <person name="Pepin K.H."/>
            <person name="Johnson M."/>
            <person name="Thiruvilangam P."/>
            <person name="Bhonagiri V."/>
            <person name="Nash W.E."/>
            <person name="Mardis E.R."/>
            <person name="Wilson R.K."/>
        </authorList>
    </citation>
    <scope>NUCLEOTIDE SEQUENCE [LARGE SCALE GENOMIC DNA]</scope>
    <source>
        <strain evidence="1">DSM 1402</strain>
    </source>
</reference>
<sequence>MILLKVGYSGYAEFKYDCVKYVNSLNNAKDTVNKENNKIEKIY</sequence>
<dbReference type="EMBL" id="ABFX02000013">
    <property type="protein sequence ID" value="EDS17105.1"/>
    <property type="molecule type" value="Genomic_DNA"/>
</dbReference>
<dbReference type="AlphaFoldDB" id="B0N8U8"/>
<organism evidence="1 2">
    <name type="scientific">Thomasclavelia ramosa DSM 1402</name>
    <dbReference type="NCBI Taxonomy" id="445974"/>
    <lineage>
        <taxon>Bacteria</taxon>
        <taxon>Bacillati</taxon>
        <taxon>Bacillota</taxon>
        <taxon>Erysipelotrichia</taxon>
        <taxon>Erysipelotrichales</taxon>
        <taxon>Coprobacillaceae</taxon>
        <taxon>Thomasclavelia</taxon>
    </lineage>
</organism>
<comment type="caution">
    <text evidence="1">The sequence shown here is derived from an EMBL/GenBank/DDBJ whole genome shotgun (WGS) entry which is preliminary data.</text>
</comment>
<protein>
    <submittedName>
        <fullName evidence="1">Uncharacterized protein</fullName>
    </submittedName>
</protein>
<name>B0N8U8_9FIRM</name>